<keyword evidence="5" id="KW-0808">Transferase</keyword>
<dbReference type="InterPro" id="IPR016036">
    <property type="entry name" value="Malonyl_transacylase_ACP-bd"/>
</dbReference>
<dbReference type="Pfam" id="PF00169">
    <property type="entry name" value="PH"/>
    <property type="match status" value="1"/>
</dbReference>
<evidence type="ECO:0000256" key="8">
    <source>
        <dbReference type="ARBA" id="ARBA00023098"/>
    </source>
</evidence>
<dbReference type="Pfam" id="PF25530">
    <property type="entry name" value="EF-hand_SWAP70_N"/>
    <property type="match status" value="1"/>
</dbReference>
<evidence type="ECO:0000256" key="12">
    <source>
        <dbReference type="ARBA" id="ARBA00061523"/>
    </source>
</evidence>
<evidence type="ECO:0000256" key="11">
    <source>
        <dbReference type="ARBA" id="ARBA00048404"/>
    </source>
</evidence>
<keyword evidence="10" id="KW-0275">Fatty acid biosynthesis</keyword>
<evidence type="ECO:0000256" key="13">
    <source>
        <dbReference type="ARBA" id="ARBA00069490"/>
    </source>
</evidence>
<dbReference type="FunFam" id="2.30.29.30:FF:000286">
    <property type="entry name" value="PH-protein kinase domain containing protein"/>
    <property type="match status" value="1"/>
</dbReference>
<keyword evidence="6" id="KW-0276">Fatty acid metabolism</keyword>
<dbReference type="GO" id="GO:0005739">
    <property type="term" value="C:mitochondrion"/>
    <property type="evidence" value="ECO:0007669"/>
    <property type="project" value="UniProtKB-SubCell"/>
</dbReference>
<feature type="domain" description="PH" evidence="17">
    <location>
        <begin position="213"/>
        <end position="309"/>
    </location>
</feature>
<dbReference type="GO" id="GO:0006633">
    <property type="term" value="P:fatty acid biosynthetic process"/>
    <property type="evidence" value="ECO:0007669"/>
    <property type="project" value="UniProtKB-KW"/>
</dbReference>
<dbReference type="SUPFAM" id="SSF52151">
    <property type="entry name" value="FabD/lysophospholipase-like"/>
    <property type="match status" value="1"/>
</dbReference>
<dbReference type="Gene3D" id="3.40.366.10">
    <property type="entry name" value="Malonyl-Coenzyme A Acyl Carrier Protein, domain 2"/>
    <property type="match status" value="1"/>
</dbReference>
<sequence length="817" mass="92199">MDLKSELLKSIWYAFTSLDVEKCGKVSKSQLKVLSHNLYTVLNIPHDPVALEEHFQDDDDGPVSNHGYMPYLNKYILDKVKEGTFDKEQFDDLCWMMTRKKNYLTLPQGSMLSETDSFKLFCLFNLLSEDRYPLVIIVEEAEYLLKKISAAMSQEWDGKPLEDLLSQDASVLDEGLSAWKFLEHLGAGRLLRVASAEAFSLALEEVFLEMYHGVLKMGYMWKKGHMRRNWTERWFVLKPFSIAYYVSEQLKDKRGEILLDKTCVVEGTPDREGKRCLLCVKTHNKSYEMSASDQRQKVEWSQAMQTAIRLLCERKSSLHEELKLKRREPDNERERQDQQIESIIQHAPEGGPDEEAGGRAAGGDPDPPGGGGGQAGAAQCQLLQEQQRAQQGLTPLEEVPGRSHQHLEEVQEKLRNASQHVRHWNVQLNRLMTPITPGDRFEHRLQTKQNLCPKKEGALASSEFISKYKARAVSPASELAQMNAVSLLDSDGRQWSSRSGFQDGSPPPAGSQFVGMGRGLLKYGNVKEMFAAAEKILGYDLLGLCLNGPEEELARTVHCQPAVFVTSLAAVERLNHDDPKAIETCVAAAGFSVGEYAALVFSGAMDFAEALYVVKVRAEAMQAASDRVPSGMLSVLGRPQAHYRHACLQALEHCRSLGVDKPVCTVANFLFPDGRVIAGHQQALDFLQQNSRRLHFTRCSRLPVSGAFHTSLMESAFEPLRDVLRQIEVRRPEIRVYSNVDGQRYMHADHVRRQLAKQPVEPVKWEQTLHSIYERTQGQGFPRTYEVGPGRQLGATLKRCNLKAYRTYTHVDVVQDH</sequence>
<evidence type="ECO:0000313" key="19">
    <source>
        <dbReference type="Proteomes" id="UP001148018"/>
    </source>
</evidence>
<keyword evidence="19" id="KW-1185">Reference proteome</keyword>
<evidence type="ECO:0000313" key="18">
    <source>
        <dbReference type="EMBL" id="KAJ3612462.1"/>
    </source>
</evidence>
<dbReference type="InterPro" id="IPR052760">
    <property type="entry name" value="Mitochondrial_malonyltrans"/>
</dbReference>
<feature type="region of interest" description="Disordered" evidence="16">
    <location>
        <begin position="345"/>
        <end position="377"/>
    </location>
</feature>
<evidence type="ECO:0000256" key="15">
    <source>
        <dbReference type="ARBA" id="ARBA00083656"/>
    </source>
</evidence>
<evidence type="ECO:0000256" key="3">
    <source>
        <dbReference type="ARBA" id="ARBA00013258"/>
    </source>
</evidence>
<dbReference type="InterPro" id="IPR001849">
    <property type="entry name" value="PH_domain"/>
</dbReference>
<dbReference type="SMART" id="SM00827">
    <property type="entry name" value="PKS_AT"/>
    <property type="match status" value="1"/>
</dbReference>
<dbReference type="InterPro" id="IPR011993">
    <property type="entry name" value="PH-like_dom_sf"/>
</dbReference>
<dbReference type="SUPFAM" id="SSF55048">
    <property type="entry name" value="Probable ACP-binding domain of malonyl-CoA ACP transacylase"/>
    <property type="match status" value="1"/>
</dbReference>
<evidence type="ECO:0000259" key="17">
    <source>
        <dbReference type="PROSITE" id="PS50003"/>
    </source>
</evidence>
<dbReference type="CDD" id="cd13273">
    <property type="entry name" value="PH_SWAP-70"/>
    <property type="match status" value="1"/>
</dbReference>
<dbReference type="SUPFAM" id="SSF50729">
    <property type="entry name" value="PH domain-like"/>
    <property type="match status" value="1"/>
</dbReference>
<dbReference type="InterPro" id="IPR057836">
    <property type="entry name" value="EF-hand_SWAP70_N"/>
</dbReference>
<dbReference type="Proteomes" id="UP001148018">
    <property type="component" value="Unassembled WGS sequence"/>
</dbReference>
<comment type="caution">
    <text evidence="18">The sequence shown here is derived from an EMBL/GenBank/DDBJ whole genome shotgun (WGS) entry which is preliminary data.</text>
</comment>
<gene>
    <name evidence="18" type="ORF">NHX12_020737</name>
</gene>
<evidence type="ECO:0000256" key="5">
    <source>
        <dbReference type="ARBA" id="ARBA00022679"/>
    </source>
</evidence>
<evidence type="ECO:0000256" key="7">
    <source>
        <dbReference type="ARBA" id="ARBA00022946"/>
    </source>
</evidence>
<reference evidence="18" key="1">
    <citation type="submission" date="2022-07" db="EMBL/GenBank/DDBJ databases">
        <title>Chromosome-level genome of Muraenolepis orangiensis.</title>
        <authorList>
            <person name="Kim J."/>
        </authorList>
    </citation>
    <scope>NUCLEOTIDE SEQUENCE</scope>
    <source>
        <strain evidence="18">KU_S4_2022</strain>
        <tissue evidence="18">Muscle</tissue>
    </source>
</reference>
<dbReference type="Pfam" id="PF00698">
    <property type="entry name" value="Acyl_transf_1"/>
    <property type="match status" value="1"/>
</dbReference>
<organism evidence="18 19">
    <name type="scientific">Muraenolepis orangiensis</name>
    <name type="common">Patagonian moray cod</name>
    <dbReference type="NCBI Taxonomy" id="630683"/>
    <lineage>
        <taxon>Eukaryota</taxon>
        <taxon>Metazoa</taxon>
        <taxon>Chordata</taxon>
        <taxon>Craniata</taxon>
        <taxon>Vertebrata</taxon>
        <taxon>Euteleostomi</taxon>
        <taxon>Actinopterygii</taxon>
        <taxon>Neopterygii</taxon>
        <taxon>Teleostei</taxon>
        <taxon>Neoteleostei</taxon>
        <taxon>Acanthomorphata</taxon>
        <taxon>Zeiogadaria</taxon>
        <taxon>Gadariae</taxon>
        <taxon>Gadiformes</taxon>
        <taxon>Muraenolepidoidei</taxon>
        <taxon>Muraenolepididae</taxon>
        <taxon>Muraenolepis</taxon>
    </lineage>
</organism>
<dbReference type="InterPro" id="IPR011992">
    <property type="entry name" value="EF-hand-dom_pair"/>
</dbReference>
<dbReference type="Gene3D" id="3.30.70.250">
    <property type="entry name" value="Malonyl-CoA ACP transacylase, ACP-binding"/>
    <property type="match status" value="1"/>
</dbReference>
<comment type="pathway">
    <text evidence="2">Lipid metabolism; fatty acid biosynthesis.</text>
</comment>
<dbReference type="InterPro" id="IPR016035">
    <property type="entry name" value="Acyl_Trfase/lysoPLipase"/>
</dbReference>
<evidence type="ECO:0000256" key="4">
    <source>
        <dbReference type="ARBA" id="ARBA00022516"/>
    </source>
</evidence>
<evidence type="ECO:0000256" key="1">
    <source>
        <dbReference type="ARBA" id="ARBA00004173"/>
    </source>
</evidence>
<dbReference type="SUPFAM" id="SSF47473">
    <property type="entry name" value="EF-hand"/>
    <property type="match status" value="1"/>
</dbReference>
<accession>A0A9Q0IT95</accession>
<comment type="similarity">
    <text evidence="12">Belongs to the type II malonyltransferase family.</text>
</comment>
<dbReference type="InterPro" id="IPR001227">
    <property type="entry name" value="Ac_transferase_dom_sf"/>
</dbReference>
<dbReference type="InterPro" id="IPR057837">
    <property type="entry name" value="PH_SWAP70"/>
</dbReference>
<dbReference type="SMART" id="SM00233">
    <property type="entry name" value="PH"/>
    <property type="match status" value="1"/>
</dbReference>
<keyword evidence="7" id="KW-0809">Transit peptide</keyword>
<protein>
    <recommendedName>
        <fullName evidence="13">Malonyl-CoA-acyl carrier protein transacylase, mitochondrial</fullName>
        <ecNumber evidence="3">2.3.1.39</ecNumber>
    </recommendedName>
    <alternativeName>
        <fullName evidence="15">Mitochondrial malonyltransferase</fullName>
    </alternativeName>
    <alternativeName>
        <fullName evidence="14">[Acyl-carrier-protein] malonyltransferase</fullName>
    </alternativeName>
</protein>
<dbReference type="PROSITE" id="PS50003">
    <property type="entry name" value="PH_DOMAIN"/>
    <property type="match status" value="1"/>
</dbReference>
<keyword evidence="9" id="KW-0496">Mitochondrion</keyword>
<comment type="subcellular location">
    <subcellularLocation>
        <location evidence="1">Mitochondrion</location>
    </subcellularLocation>
</comment>
<name>A0A9Q0IT95_9TELE</name>
<dbReference type="FunFam" id="3.30.70.250:FF:000005">
    <property type="entry name" value="Malonyl-CoA-acyl carrier protein transacylase, mitochondrial"/>
    <property type="match status" value="1"/>
</dbReference>
<dbReference type="EC" id="2.3.1.39" evidence="3"/>
<dbReference type="Gene3D" id="2.30.29.30">
    <property type="entry name" value="Pleckstrin-homology domain (PH domain)/Phosphotyrosine-binding domain (PTB)"/>
    <property type="match status" value="1"/>
</dbReference>
<keyword evidence="8" id="KW-0443">Lipid metabolism</keyword>
<keyword evidence="4" id="KW-0444">Lipid biosynthesis</keyword>
<dbReference type="OrthoDB" id="541883at2759"/>
<dbReference type="GO" id="GO:0004314">
    <property type="term" value="F:[acyl-carrier-protein] S-malonyltransferase activity"/>
    <property type="evidence" value="ECO:0007669"/>
    <property type="project" value="UniProtKB-EC"/>
</dbReference>
<proteinExistence type="inferred from homology"/>
<dbReference type="PANTHER" id="PTHR47170:SF2">
    <property type="entry name" value="MALONYL-COA:ACP TRANSACYLASE (MAT) DOMAIN-CONTAINING PROTEIN"/>
    <property type="match status" value="1"/>
</dbReference>
<dbReference type="EMBL" id="JANIIK010000036">
    <property type="protein sequence ID" value="KAJ3612462.1"/>
    <property type="molecule type" value="Genomic_DNA"/>
</dbReference>
<dbReference type="AlphaFoldDB" id="A0A9Q0IT95"/>
<evidence type="ECO:0000256" key="2">
    <source>
        <dbReference type="ARBA" id="ARBA00005194"/>
    </source>
</evidence>
<evidence type="ECO:0000256" key="14">
    <source>
        <dbReference type="ARBA" id="ARBA00077751"/>
    </source>
</evidence>
<evidence type="ECO:0000256" key="16">
    <source>
        <dbReference type="SAM" id="MobiDB-lite"/>
    </source>
</evidence>
<dbReference type="PANTHER" id="PTHR47170">
    <property type="entry name" value="MALONYL-COA ACP TRANSACYLASE, ACP-BINDING"/>
    <property type="match status" value="1"/>
</dbReference>
<comment type="catalytic activity">
    <reaction evidence="11">
        <text>holo-[ACP] + malonyl-CoA = malonyl-[ACP] + CoA</text>
        <dbReference type="Rhea" id="RHEA:41792"/>
        <dbReference type="Rhea" id="RHEA-COMP:9623"/>
        <dbReference type="Rhea" id="RHEA-COMP:9685"/>
        <dbReference type="ChEBI" id="CHEBI:57287"/>
        <dbReference type="ChEBI" id="CHEBI:57384"/>
        <dbReference type="ChEBI" id="CHEBI:64479"/>
        <dbReference type="ChEBI" id="CHEBI:78449"/>
        <dbReference type="EC" id="2.3.1.39"/>
    </reaction>
    <physiologicalReaction direction="left-to-right" evidence="11">
        <dbReference type="Rhea" id="RHEA:41793"/>
    </physiologicalReaction>
</comment>
<evidence type="ECO:0000256" key="6">
    <source>
        <dbReference type="ARBA" id="ARBA00022832"/>
    </source>
</evidence>
<evidence type="ECO:0000256" key="10">
    <source>
        <dbReference type="ARBA" id="ARBA00023160"/>
    </source>
</evidence>
<evidence type="ECO:0000256" key="9">
    <source>
        <dbReference type="ARBA" id="ARBA00023128"/>
    </source>
</evidence>
<dbReference type="InterPro" id="IPR014043">
    <property type="entry name" value="Acyl_transferase_dom"/>
</dbReference>